<dbReference type="EMBL" id="RWIT01000002">
    <property type="protein sequence ID" value="RSK50043.1"/>
    <property type="molecule type" value="Genomic_DNA"/>
</dbReference>
<dbReference type="CDD" id="cd03392">
    <property type="entry name" value="PAP2_like_2"/>
    <property type="match status" value="1"/>
</dbReference>
<comment type="caution">
    <text evidence="9">The sequence shown here is derived from an EMBL/GenBank/DDBJ whole genome shotgun (WGS) entry which is preliminary data.</text>
</comment>
<dbReference type="Gene3D" id="1.20.144.10">
    <property type="entry name" value="Phosphatidic acid phosphatase type 2/haloperoxidase"/>
    <property type="match status" value="2"/>
</dbReference>
<feature type="domain" description="Phosphatidic acid phosphatase type 2/haloperoxidase" evidence="8">
    <location>
        <begin position="113"/>
        <end position="224"/>
    </location>
</feature>
<evidence type="ECO:0000313" key="10">
    <source>
        <dbReference type="Proteomes" id="UP000273500"/>
    </source>
</evidence>
<dbReference type="GO" id="GO:0016787">
    <property type="term" value="F:hydrolase activity"/>
    <property type="evidence" value="ECO:0007669"/>
    <property type="project" value="UniProtKB-KW"/>
</dbReference>
<dbReference type="GO" id="GO:0005886">
    <property type="term" value="C:plasma membrane"/>
    <property type="evidence" value="ECO:0007669"/>
    <property type="project" value="UniProtKB-SubCell"/>
</dbReference>
<name>A0A3R9P4L2_9BACT</name>
<evidence type="ECO:0000259" key="8">
    <source>
        <dbReference type="SMART" id="SM00014"/>
    </source>
</evidence>
<feature type="transmembrane region" description="Helical" evidence="7">
    <location>
        <begin position="156"/>
        <end position="175"/>
    </location>
</feature>
<evidence type="ECO:0000256" key="3">
    <source>
        <dbReference type="ARBA" id="ARBA00022692"/>
    </source>
</evidence>
<dbReference type="SUPFAM" id="SSF48317">
    <property type="entry name" value="Acid phosphatase/Vanadium-dependent haloperoxidase"/>
    <property type="match status" value="1"/>
</dbReference>
<evidence type="ECO:0000256" key="4">
    <source>
        <dbReference type="ARBA" id="ARBA00022801"/>
    </source>
</evidence>
<gene>
    <name evidence="9" type="ORF">EI291_05165</name>
</gene>
<keyword evidence="4" id="KW-0378">Hydrolase</keyword>
<sequence>MAANPLTQQPDMQERLIRFYQKALAAVRGHGPLVALLMLGLGVPWFIFAEVAEDIWESGGFIGDQTILRWIHQLESPGLDTLALALTTAGGPVVMSTVGGIITLWLLWRHCSTQALFFALSVGGAVALNVVTKLVFGRPRPALWESIAPAKFYSFPSGHAMGSAALAAALGFLVWQQPWRWPVWVLGSLFALGVGLSRMYLGVHFPSDVLAGWVCSIGWVTGLHLLLSSDLQQLRSCWQSSLRFWHRPA</sequence>
<feature type="transmembrane region" description="Helical" evidence="7">
    <location>
        <begin position="82"/>
        <end position="108"/>
    </location>
</feature>
<dbReference type="PANTHER" id="PTHR14969:SF62">
    <property type="entry name" value="DECAPRENYLPHOSPHORYL-5-PHOSPHORIBOSE PHOSPHATASE RV3807C-RELATED"/>
    <property type="match status" value="1"/>
</dbReference>
<keyword evidence="3 7" id="KW-0812">Transmembrane</keyword>
<proteinExistence type="predicted"/>
<evidence type="ECO:0000256" key="1">
    <source>
        <dbReference type="ARBA" id="ARBA00004651"/>
    </source>
</evidence>
<keyword evidence="5 7" id="KW-1133">Transmembrane helix</keyword>
<dbReference type="AlphaFoldDB" id="A0A3R9P4L2"/>
<evidence type="ECO:0000256" key="5">
    <source>
        <dbReference type="ARBA" id="ARBA00022989"/>
    </source>
</evidence>
<feature type="transmembrane region" description="Helical" evidence="7">
    <location>
        <begin position="209"/>
        <end position="227"/>
    </location>
</feature>
<evidence type="ECO:0000256" key="2">
    <source>
        <dbReference type="ARBA" id="ARBA00022475"/>
    </source>
</evidence>
<keyword evidence="10" id="KW-1185">Reference proteome</keyword>
<protein>
    <submittedName>
        <fullName evidence="9">Phosphatase PAP2 family protein</fullName>
    </submittedName>
</protein>
<reference evidence="9 10" key="1">
    <citation type="submission" date="2018-12" db="EMBL/GenBank/DDBJ databases">
        <authorList>
            <person name="Feng G."/>
            <person name="Zhu H."/>
        </authorList>
    </citation>
    <scope>NUCLEOTIDE SEQUENCE [LARGE SCALE GENOMIC DNA]</scope>
    <source>
        <strain evidence="9 10">KCTC 12533</strain>
    </source>
</reference>
<accession>A0A3R9P4L2</accession>
<feature type="transmembrane region" description="Helical" evidence="7">
    <location>
        <begin position="115"/>
        <end position="136"/>
    </location>
</feature>
<keyword evidence="2" id="KW-1003">Cell membrane</keyword>
<dbReference type="InterPro" id="IPR036938">
    <property type="entry name" value="PAP2/HPO_sf"/>
</dbReference>
<dbReference type="SMART" id="SM00014">
    <property type="entry name" value="acidPPc"/>
    <property type="match status" value="1"/>
</dbReference>
<evidence type="ECO:0000256" key="6">
    <source>
        <dbReference type="ARBA" id="ARBA00023136"/>
    </source>
</evidence>
<evidence type="ECO:0000313" key="9">
    <source>
        <dbReference type="EMBL" id="RSK50043.1"/>
    </source>
</evidence>
<dbReference type="InterPro" id="IPR000326">
    <property type="entry name" value="PAP2/HPO"/>
</dbReference>
<organism evidence="9 10">
    <name type="scientific">Hymenobacter rigui</name>
    <dbReference type="NCBI Taxonomy" id="334424"/>
    <lineage>
        <taxon>Bacteria</taxon>
        <taxon>Pseudomonadati</taxon>
        <taxon>Bacteroidota</taxon>
        <taxon>Cytophagia</taxon>
        <taxon>Cytophagales</taxon>
        <taxon>Hymenobacteraceae</taxon>
        <taxon>Hymenobacter</taxon>
    </lineage>
</organism>
<dbReference type="Proteomes" id="UP000273500">
    <property type="component" value="Unassembled WGS sequence"/>
</dbReference>
<dbReference type="PANTHER" id="PTHR14969">
    <property type="entry name" value="SPHINGOSINE-1-PHOSPHATE PHOSPHOHYDROLASE"/>
    <property type="match status" value="1"/>
</dbReference>
<dbReference type="Pfam" id="PF01569">
    <property type="entry name" value="PAP2"/>
    <property type="match status" value="1"/>
</dbReference>
<comment type="subcellular location">
    <subcellularLocation>
        <location evidence="1">Cell membrane</location>
        <topology evidence="1">Multi-pass membrane protein</topology>
    </subcellularLocation>
</comment>
<keyword evidence="6 7" id="KW-0472">Membrane</keyword>
<feature type="transmembrane region" description="Helical" evidence="7">
    <location>
        <begin position="25"/>
        <end position="48"/>
    </location>
</feature>
<feature type="transmembrane region" description="Helical" evidence="7">
    <location>
        <begin position="182"/>
        <end position="203"/>
    </location>
</feature>
<evidence type="ECO:0000256" key="7">
    <source>
        <dbReference type="SAM" id="Phobius"/>
    </source>
</evidence>